<keyword evidence="2 6" id="KW-0132">Cell division</keyword>
<dbReference type="GO" id="GO:0000902">
    <property type="term" value="P:cell morphogenesis"/>
    <property type="evidence" value="ECO:0007669"/>
    <property type="project" value="InterPro"/>
</dbReference>
<dbReference type="AlphaFoldDB" id="A0A1K1ZTW8"/>
<gene>
    <name evidence="6" type="primary">minC</name>
    <name evidence="9" type="ORF">SAMN02745752_02849</name>
</gene>
<proteinExistence type="inferred from homology"/>
<dbReference type="STRING" id="1122209.SAMN02745752_02849"/>
<accession>A0A1K1ZTW8</accession>
<organism evidence="9 10">
    <name type="scientific">Marinospirillum alkaliphilum DSM 21637</name>
    <dbReference type="NCBI Taxonomy" id="1122209"/>
    <lineage>
        <taxon>Bacteria</taxon>
        <taxon>Pseudomonadati</taxon>
        <taxon>Pseudomonadota</taxon>
        <taxon>Gammaproteobacteria</taxon>
        <taxon>Oceanospirillales</taxon>
        <taxon>Oceanospirillaceae</taxon>
        <taxon>Marinospirillum</taxon>
    </lineage>
</organism>
<dbReference type="NCBIfam" id="TIGR01222">
    <property type="entry name" value="minC"/>
    <property type="match status" value="1"/>
</dbReference>
<sequence length="230" mass="24661">MHPPANDRLNLVSVPLRIKGTFLPATLLQPAVTQPARFRAGLAERISQGGALLQTAPVVLDLAQVTVSDSLQPWVEACRELQVQLVAVRTDVPELQQQARELGLVALNGSERSAPAANQEEVPRTKIHQGTVRGGQQLLCETGDLVIMGSVNPGAEVLASGHVHVYGALRGRVLAGIHGDRQARIFTQQLDAELVAIAGHYQTSQAADWLHRGVAGCIALEQEQLVFSSF</sequence>
<evidence type="ECO:0000256" key="3">
    <source>
        <dbReference type="ARBA" id="ARBA00023210"/>
    </source>
</evidence>
<keyword evidence="10" id="KW-1185">Reference proteome</keyword>
<evidence type="ECO:0000256" key="1">
    <source>
        <dbReference type="ARBA" id="ARBA00006291"/>
    </source>
</evidence>
<evidence type="ECO:0000313" key="10">
    <source>
        <dbReference type="Proteomes" id="UP000182350"/>
    </source>
</evidence>
<reference evidence="9 10" key="1">
    <citation type="submission" date="2016-11" db="EMBL/GenBank/DDBJ databases">
        <authorList>
            <person name="Jaros S."/>
            <person name="Januszkiewicz K."/>
            <person name="Wedrychowicz H."/>
        </authorList>
    </citation>
    <scope>NUCLEOTIDE SEQUENCE [LARGE SCALE GENOMIC DNA]</scope>
    <source>
        <strain evidence="9 10">DSM 21637</strain>
    </source>
</reference>
<comment type="similarity">
    <text evidence="1 6">Belongs to the MinC family.</text>
</comment>
<comment type="subunit">
    <text evidence="6">Interacts with MinD and FtsZ.</text>
</comment>
<dbReference type="InterPro" id="IPR036145">
    <property type="entry name" value="MinC_C_sf"/>
</dbReference>
<dbReference type="EMBL" id="FPJW01000013">
    <property type="protein sequence ID" value="SFX77646.1"/>
    <property type="molecule type" value="Genomic_DNA"/>
</dbReference>
<dbReference type="InterPro" id="IPR013033">
    <property type="entry name" value="MinC"/>
</dbReference>
<dbReference type="Pfam" id="PF05209">
    <property type="entry name" value="MinC_N"/>
    <property type="match status" value="1"/>
</dbReference>
<feature type="domain" description="Septum formation inhibitor MinC N-terminal" evidence="8">
    <location>
        <begin position="17"/>
        <end position="84"/>
    </location>
</feature>
<evidence type="ECO:0000259" key="8">
    <source>
        <dbReference type="Pfam" id="PF05209"/>
    </source>
</evidence>
<evidence type="ECO:0000313" key="9">
    <source>
        <dbReference type="EMBL" id="SFX77646.1"/>
    </source>
</evidence>
<dbReference type="Gene3D" id="3.30.70.260">
    <property type="match status" value="1"/>
</dbReference>
<evidence type="ECO:0000256" key="2">
    <source>
        <dbReference type="ARBA" id="ARBA00022618"/>
    </source>
</evidence>
<dbReference type="HAMAP" id="MF_00267">
    <property type="entry name" value="MinC"/>
    <property type="match status" value="1"/>
</dbReference>
<evidence type="ECO:0000256" key="6">
    <source>
        <dbReference type="HAMAP-Rule" id="MF_00267"/>
    </source>
</evidence>
<protein>
    <recommendedName>
        <fullName evidence="6">Probable septum site-determining protein MinC</fullName>
    </recommendedName>
</protein>
<dbReference type="PANTHER" id="PTHR34108">
    <property type="entry name" value="SEPTUM SITE-DETERMINING PROTEIN MINC"/>
    <property type="match status" value="1"/>
</dbReference>
<dbReference type="Proteomes" id="UP000182350">
    <property type="component" value="Unassembled WGS sequence"/>
</dbReference>
<dbReference type="GO" id="GO:0000917">
    <property type="term" value="P:division septum assembly"/>
    <property type="evidence" value="ECO:0007669"/>
    <property type="project" value="UniProtKB-KW"/>
</dbReference>
<evidence type="ECO:0000259" key="7">
    <source>
        <dbReference type="Pfam" id="PF03775"/>
    </source>
</evidence>
<dbReference type="RefSeq" id="WP_072327163.1">
    <property type="nucleotide sequence ID" value="NZ_FPJW01000013.1"/>
</dbReference>
<evidence type="ECO:0000256" key="4">
    <source>
        <dbReference type="ARBA" id="ARBA00023306"/>
    </source>
</evidence>
<dbReference type="InterPro" id="IPR007874">
    <property type="entry name" value="MinC_N"/>
</dbReference>
<dbReference type="GO" id="GO:1901891">
    <property type="term" value="P:regulation of cell septum assembly"/>
    <property type="evidence" value="ECO:0007669"/>
    <property type="project" value="InterPro"/>
</dbReference>
<comment type="function">
    <text evidence="5 6">Cell division inhibitor that blocks the formation of polar Z ring septums. Rapidly oscillates between the poles of the cell to destabilize FtsZ filaments that have formed before they mature into polar Z rings. Prevents FtsZ polymerization.</text>
</comment>
<dbReference type="InterPro" id="IPR005526">
    <property type="entry name" value="Septum_form_inhib_MinC_C"/>
</dbReference>
<dbReference type="OrthoDB" id="9794530at2"/>
<dbReference type="Pfam" id="PF03775">
    <property type="entry name" value="MinC_C"/>
    <property type="match status" value="1"/>
</dbReference>
<dbReference type="PANTHER" id="PTHR34108:SF1">
    <property type="entry name" value="SEPTUM SITE-DETERMINING PROTEIN MINC"/>
    <property type="match status" value="1"/>
</dbReference>
<dbReference type="Gene3D" id="2.160.20.70">
    <property type="match status" value="1"/>
</dbReference>
<feature type="domain" description="Septum formation inhibitor MinC C-terminal" evidence="7">
    <location>
        <begin position="128"/>
        <end position="226"/>
    </location>
</feature>
<dbReference type="SUPFAM" id="SSF63848">
    <property type="entry name" value="Cell-division inhibitor MinC, C-terminal domain"/>
    <property type="match status" value="1"/>
</dbReference>
<keyword evidence="3 6" id="KW-0717">Septation</keyword>
<dbReference type="GO" id="GO:0051302">
    <property type="term" value="P:regulation of cell division"/>
    <property type="evidence" value="ECO:0007669"/>
    <property type="project" value="InterPro"/>
</dbReference>
<dbReference type="InterPro" id="IPR016098">
    <property type="entry name" value="CAP/MinC_C"/>
</dbReference>
<keyword evidence="4 6" id="KW-0131">Cell cycle</keyword>
<evidence type="ECO:0000256" key="5">
    <source>
        <dbReference type="ARBA" id="ARBA00025606"/>
    </source>
</evidence>
<name>A0A1K1ZTW8_9GAMM</name>